<comment type="similarity">
    <text evidence="2 7">Belongs to the complex I subunit 1 family.</text>
</comment>
<comment type="subcellular location">
    <subcellularLocation>
        <location evidence="1">Membrane</location>
        <topology evidence="1">Multi-pass membrane protein</topology>
    </subcellularLocation>
    <subcellularLocation>
        <location evidence="7">Mitochondrion inner membrane</location>
        <topology evidence="7">Multi-pass membrane protein</topology>
    </subcellularLocation>
</comment>
<dbReference type="EC" id="7.1.1.2" evidence="8"/>
<evidence type="ECO:0000256" key="1">
    <source>
        <dbReference type="ARBA" id="ARBA00004141"/>
    </source>
</evidence>
<dbReference type="InterPro" id="IPR001694">
    <property type="entry name" value="NADH_UbQ_OxRdtase_su1/FPO"/>
</dbReference>
<gene>
    <name evidence="11" type="primary">nad1</name>
</gene>
<dbReference type="GO" id="GO:0005743">
    <property type="term" value="C:mitochondrial inner membrane"/>
    <property type="evidence" value="ECO:0007669"/>
    <property type="project" value="UniProtKB-SubCell"/>
</dbReference>
<evidence type="ECO:0000256" key="5">
    <source>
        <dbReference type="ARBA" id="ARBA00022989"/>
    </source>
</evidence>
<proteinExistence type="inferred from homology"/>
<feature type="signal peptide" evidence="10">
    <location>
        <begin position="1"/>
        <end position="18"/>
    </location>
</feature>
<evidence type="ECO:0000256" key="8">
    <source>
        <dbReference type="RuleBase" id="RU000473"/>
    </source>
</evidence>
<dbReference type="InterPro" id="IPR018086">
    <property type="entry name" value="NADH_UbQ_OxRdtase_su1_CS"/>
</dbReference>
<feature type="transmembrane region" description="Helical" evidence="9">
    <location>
        <begin position="68"/>
        <end position="89"/>
    </location>
</feature>
<dbReference type="GO" id="GO:0008137">
    <property type="term" value="F:NADH dehydrogenase (ubiquinone) activity"/>
    <property type="evidence" value="ECO:0007669"/>
    <property type="project" value="UniProtKB-EC"/>
</dbReference>
<dbReference type="PROSITE" id="PS00668">
    <property type="entry name" value="COMPLEX1_ND1_2"/>
    <property type="match status" value="1"/>
</dbReference>
<dbReference type="GO" id="GO:0009060">
    <property type="term" value="P:aerobic respiration"/>
    <property type="evidence" value="ECO:0007669"/>
    <property type="project" value="TreeGrafter"/>
</dbReference>
<dbReference type="EMBL" id="KC790350">
    <property type="protein sequence ID" value="AGJ89722.1"/>
    <property type="molecule type" value="Genomic_DNA"/>
</dbReference>
<feature type="transmembrane region" description="Helical" evidence="9">
    <location>
        <begin position="274"/>
        <end position="293"/>
    </location>
</feature>
<dbReference type="PANTHER" id="PTHR11432:SF3">
    <property type="entry name" value="NADH-UBIQUINONE OXIDOREDUCTASE CHAIN 1"/>
    <property type="match status" value="1"/>
</dbReference>
<geneLocation type="mitochondrion" evidence="11"/>
<evidence type="ECO:0000256" key="3">
    <source>
        <dbReference type="ARBA" id="ARBA00021009"/>
    </source>
</evidence>
<feature type="transmembrane region" description="Helical" evidence="9">
    <location>
        <begin position="135"/>
        <end position="157"/>
    </location>
</feature>
<evidence type="ECO:0000256" key="7">
    <source>
        <dbReference type="RuleBase" id="RU000471"/>
    </source>
</evidence>
<keyword evidence="4 7" id="KW-0812">Transmembrane</keyword>
<organism evidence="11">
    <name type="scientific">Diurodrilus subterraneus</name>
    <dbReference type="NCBI Taxonomy" id="1318637"/>
    <lineage>
        <taxon>Eukaryota</taxon>
        <taxon>Metazoa</taxon>
        <taxon>Spiralia</taxon>
        <taxon>Lophotrochozoa</taxon>
        <taxon>Annelida</taxon>
        <taxon>Polychaeta</taxon>
        <taxon>Errantia</taxon>
        <taxon>Eunicida</taxon>
        <taxon>Diurodrilidae</taxon>
        <taxon>Diurodrilus</taxon>
    </lineage>
</organism>
<dbReference type="PANTHER" id="PTHR11432">
    <property type="entry name" value="NADH DEHYDROGENASE SUBUNIT 1"/>
    <property type="match status" value="1"/>
</dbReference>
<evidence type="ECO:0000256" key="9">
    <source>
        <dbReference type="SAM" id="Phobius"/>
    </source>
</evidence>
<dbReference type="AlphaFoldDB" id="M9W971"/>
<keyword evidence="10" id="KW-0732">Signal</keyword>
<evidence type="ECO:0000256" key="4">
    <source>
        <dbReference type="ARBA" id="ARBA00022692"/>
    </source>
</evidence>
<dbReference type="Pfam" id="PF00146">
    <property type="entry name" value="NADHdh"/>
    <property type="match status" value="1"/>
</dbReference>
<evidence type="ECO:0000256" key="2">
    <source>
        <dbReference type="ARBA" id="ARBA00010535"/>
    </source>
</evidence>
<keyword evidence="8" id="KW-0830">Ubiquinone</keyword>
<feature type="chain" id="PRO_5004104311" description="NADH-ubiquinone oxidoreductase chain 1" evidence="10">
    <location>
        <begin position="19"/>
        <end position="294"/>
    </location>
</feature>
<protein>
    <recommendedName>
        <fullName evidence="3 8">NADH-ubiquinone oxidoreductase chain 1</fullName>
        <ecNumber evidence="8">7.1.1.2</ecNumber>
    </recommendedName>
</protein>
<accession>M9W971</accession>
<reference evidence="11" key="1">
    <citation type="journal article" date="2013" name="Mol. Phylogenet. Evol.">
        <title>Mitochondrial genomes to the rescue - Diurodrilidae in the myzostomid trap.</title>
        <authorList>
            <person name="Golombek A."/>
            <person name="Tobergte S."/>
            <person name="Nesnidal M.P."/>
            <person name="Purschke G."/>
            <person name="Struck T.H."/>
        </authorList>
    </citation>
    <scope>NUCLEOTIDE SEQUENCE</scope>
</reference>
<keyword evidence="8 11" id="KW-0496">Mitochondrion</keyword>
<keyword evidence="5 9" id="KW-1133">Transmembrane helix</keyword>
<keyword evidence="6 9" id="KW-0472">Membrane</keyword>
<feature type="transmembrane region" description="Helical" evidence="9">
    <location>
        <begin position="101"/>
        <end position="123"/>
    </location>
</feature>
<name>M9W971_9ANNE</name>
<feature type="transmembrane region" description="Helical" evidence="9">
    <location>
        <begin position="164"/>
        <end position="186"/>
    </location>
</feature>
<dbReference type="HAMAP" id="MF_01350">
    <property type="entry name" value="NDH1_NuoH"/>
    <property type="match status" value="1"/>
</dbReference>
<evidence type="ECO:0000256" key="10">
    <source>
        <dbReference type="SAM" id="SignalP"/>
    </source>
</evidence>
<feature type="transmembrane region" description="Helical" evidence="9">
    <location>
        <begin position="214"/>
        <end position="237"/>
    </location>
</feature>
<evidence type="ECO:0000313" key="11">
    <source>
        <dbReference type="EMBL" id="AGJ89722.1"/>
    </source>
</evidence>
<sequence>MMKAPMLILILSIILAMAFFTLEERKVLGYSQLRKGPNKIAIMGVLQPIADAAKLLTKTSIFPNQVNFYLFLLAPNISISLSLLIWLILPSMLMFMNTPFSIIWFLILSSLTVYSILFSGWASNSKYSLIGALRALAQTISYEVTMTLIILCYLLLWHTSSFKYLPMSSSFILHTLAPIWMIIALAETSRSPFDLPEGESELVSGFNTELSGPLFTFFFMAETLNILMMSVISTILLFPWPPLLSPLKFMTFAYFFIWVRSALPRLRYDMLMSLTWKTILPFSLTLFMMALLLS</sequence>
<dbReference type="GO" id="GO:0003954">
    <property type="term" value="F:NADH dehydrogenase activity"/>
    <property type="evidence" value="ECO:0007669"/>
    <property type="project" value="TreeGrafter"/>
</dbReference>
<comment type="catalytic activity">
    <reaction evidence="8">
        <text>a ubiquinone + NADH + 5 H(+)(in) = a ubiquinol + NAD(+) + 4 H(+)(out)</text>
        <dbReference type="Rhea" id="RHEA:29091"/>
        <dbReference type="Rhea" id="RHEA-COMP:9565"/>
        <dbReference type="Rhea" id="RHEA-COMP:9566"/>
        <dbReference type="ChEBI" id="CHEBI:15378"/>
        <dbReference type="ChEBI" id="CHEBI:16389"/>
        <dbReference type="ChEBI" id="CHEBI:17976"/>
        <dbReference type="ChEBI" id="CHEBI:57540"/>
        <dbReference type="ChEBI" id="CHEBI:57945"/>
        <dbReference type="EC" id="7.1.1.2"/>
    </reaction>
</comment>
<keyword evidence="7" id="KW-0520">NAD</keyword>
<evidence type="ECO:0000256" key="6">
    <source>
        <dbReference type="ARBA" id="ARBA00023136"/>
    </source>
</evidence>